<keyword evidence="2" id="KW-1185">Reference proteome</keyword>
<name>A0ABX6YVK9_9RHOB</name>
<reference evidence="1 2" key="1">
    <citation type="submission" date="2020-05" db="EMBL/GenBank/DDBJ databases">
        <title>Thioclava electrotropha strain Elox9 finished genome.</title>
        <authorList>
            <person name="Rowe A.R."/>
            <person name="Wilbanks E.G."/>
        </authorList>
    </citation>
    <scope>NUCLEOTIDE SEQUENCE [LARGE SCALE GENOMIC DNA]</scope>
    <source>
        <strain evidence="1 2">Elox9</strain>
    </source>
</reference>
<protein>
    <recommendedName>
        <fullName evidence="3">RNA polymerase alpha subunit C-terminal domain-containing protein</fullName>
    </recommendedName>
</protein>
<gene>
    <name evidence="1" type="ORF">AKL02_010080</name>
</gene>
<evidence type="ECO:0000313" key="2">
    <source>
        <dbReference type="Proteomes" id="UP000192422"/>
    </source>
</evidence>
<sequence length="432" mass="47811">MNQSAKTLKRSAEFVVQNRKLSRPEEISNLTDAEILRIPGIGRKTLNALRDVYPFDHVTYARDAATEFEKRRQIAVRSRPHIDLGSIHNVTAARIVNGNLLIKVEGHKELLPVWLMSALELKGEGLQEGDGFGFIPVGGLIRMGISFPKLREVQRVRFMDFQNHSDFWTAEILITTDQATFKIEVFGEEEAPDGRAGDEALDNTLSFAEELKQDPNMADLHSKLEHLWGNIQGKIQVGAALDALRSLADFNAEVKALMLIALEKAQARGIAIVDEPFGLTSSDFPDPISDINDDLVFEWSALFPDWEGPLSLVGHALRILLEDKDPIQNIHAANDSIRALKSAPIAELSNGFSLCKAIATAIEDYHAELKAVGEVGILRKETIARIDSSFPDCDGIARRAIKRWIDARIADGSMLAVKSSKGQILRLSAHEL</sequence>
<proteinExistence type="predicted"/>
<evidence type="ECO:0000313" key="1">
    <source>
        <dbReference type="EMBL" id="QPZ91215.1"/>
    </source>
</evidence>
<dbReference type="EMBL" id="CP053562">
    <property type="protein sequence ID" value="QPZ91215.1"/>
    <property type="molecule type" value="Genomic_DNA"/>
</dbReference>
<organism evidence="1 2">
    <name type="scientific">Thioclava electrotropha</name>
    <dbReference type="NCBI Taxonomy" id="1549850"/>
    <lineage>
        <taxon>Bacteria</taxon>
        <taxon>Pseudomonadati</taxon>
        <taxon>Pseudomonadota</taxon>
        <taxon>Alphaproteobacteria</taxon>
        <taxon>Rhodobacterales</taxon>
        <taxon>Paracoccaceae</taxon>
        <taxon>Thioclava</taxon>
    </lineage>
</organism>
<dbReference type="RefSeq" id="WP_083079282.1">
    <property type="nucleotide sequence ID" value="NZ_CP053562.1"/>
</dbReference>
<evidence type="ECO:0008006" key="3">
    <source>
        <dbReference type="Google" id="ProtNLM"/>
    </source>
</evidence>
<accession>A0ABX6YVK9</accession>
<dbReference type="Proteomes" id="UP000192422">
    <property type="component" value="Chromosome"/>
</dbReference>